<dbReference type="InterPro" id="IPR000909">
    <property type="entry name" value="PLipase_C_PInositol-sp_X_dom"/>
</dbReference>
<dbReference type="Proteomes" id="UP000095280">
    <property type="component" value="Unplaced"/>
</dbReference>
<dbReference type="WBParaSite" id="maker-unitig_20022-snap-gene-0.2-mRNA-1">
    <property type="protein sequence ID" value="maker-unitig_20022-snap-gene-0.2-mRNA-1"/>
    <property type="gene ID" value="maker-unitig_20022-snap-gene-0.2"/>
</dbReference>
<evidence type="ECO:0000256" key="1">
    <source>
        <dbReference type="SAM" id="MobiDB-lite"/>
    </source>
</evidence>
<name>A0A1I8F4A1_9PLAT</name>
<feature type="compositionally biased region" description="Polar residues" evidence="1">
    <location>
        <begin position="260"/>
        <end position="271"/>
    </location>
</feature>
<dbReference type="PROSITE" id="PS50007">
    <property type="entry name" value="PIPLC_X_DOMAIN"/>
    <property type="match status" value="1"/>
</dbReference>
<dbReference type="InterPro" id="IPR017946">
    <property type="entry name" value="PLC-like_Pdiesterase_TIM-brl"/>
</dbReference>
<evidence type="ECO:0000259" key="2">
    <source>
        <dbReference type="SMART" id="SM00148"/>
    </source>
</evidence>
<dbReference type="Gene3D" id="3.20.20.190">
    <property type="entry name" value="Phosphatidylinositol (PI) phosphodiesterase"/>
    <property type="match status" value="1"/>
</dbReference>
<feature type="region of interest" description="Disordered" evidence="1">
    <location>
        <begin position="187"/>
        <end position="221"/>
    </location>
</feature>
<accession>A0A1I8F4A1</accession>
<keyword evidence="3" id="KW-1185">Reference proteome</keyword>
<dbReference type="AlphaFoldDB" id="A0A1I8F4A1"/>
<evidence type="ECO:0000313" key="3">
    <source>
        <dbReference type="Proteomes" id="UP000095280"/>
    </source>
</evidence>
<organism evidence="3 4">
    <name type="scientific">Macrostomum lignano</name>
    <dbReference type="NCBI Taxonomy" id="282301"/>
    <lineage>
        <taxon>Eukaryota</taxon>
        <taxon>Metazoa</taxon>
        <taxon>Spiralia</taxon>
        <taxon>Lophotrochozoa</taxon>
        <taxon>Platyhelminthes</taxon>
        <taxon>Rhabditophora</taxon>
        <taxon>Macrostomorpha</taxon>
        <taxon>Macrostomida</taxon>
        <taxon>Macrostomidae</taxon>
        <taxon>Macrostomum</taxon>
    </lineage>
</organism>
<dbReference type="GO" id="GO:0006629">
    <property type="term" value="P:lipid metabolic process"/>
    <property type="evidence" value="ECO:0007669"/>
    <property type="project" value="InterPro"/>
</dbReference>
<dbReference type="InterPro" id="IPR001192">
    <property type="entry name" value="PI-PLC_fam"/>
</dbReference>
<dbReference type="PANTHER" id="PTHR10336">
    <property type="entry name" value="PHOSPHOINOSITIDE-SPECIFIC PHOSPHOLIPASE C FAMILY PROTEIN"/>
    <property type="match status" value="1"/>
</dbReference>
<proteinExistence type="predicted"/>
<dbReference type="GO" id="GO:0035556">
    <property type="term" value="P:intracellular signal transduction"/>
    <property type="evidence" value="ECO:0007669"/>
    <property type="project" value="InterPro"/>
</dbReference>
<protein>
    <submittedName>
        <fullName evidence="4">PLCXc domain-containing protein</fullName>
    </submittedName>
</protein>
<dbReference type="SMART" id="SM00148">
    <property type="entry name" value="PLCXc"/>
    <property type="match status" value="1"/>
</dbReference>
<dbReference type="GO" id="GO:0004435">
    <property type="term" value="F:phosphatidylinositol-4,5-bisphosphate phospholipase C activity"/>
    <property type="evidence" value="ECO:0007669"/>
    <property type="project" value="TreeGrafter"/>
</dbReference>
<feature type="domain" description="Phosphatidylinositol-specific phospholipase C X" evidence="2">
    <location>
        <begin position="24"/>
        <end position="145"/>
    </location>
</feature>
<feature type="region of interest" description="Disordered" evidence="1">
    <location>
        <begin position="260"/>
        <end position="287"/>
    </location>
</feature>
<reference evidence="4" key="1">
    <citation type="submission" date="2016-11" db="UniProtKB">
        <authorList>
            <consortium name="WormBaseParasite"/>
        </authorList>
    </citation>
    <scope>IDENTIFICATION</scope>
</reference>
<evidence type="ECO:0000313" key="4">
    <source>
        <dbReference type="WBParaSite" id="maker-unitig_20022-snap-gene-0.2-mRNA-1"/>
    </source>
</evidence>
<sequence length="452" mass="48981">YSSDGDYLSTQKKCSEIINQFEPSTEGRAKGQLGIDGPIKRKSSVEGYEKALKSQVRYIELEVWNGPNDEPIIYHGHTLTSKIGLRDVLDTPGQQCRMVQLIRSTLGDWLLDPGSASESDVQTAVGSSAVDAASRLRRRILVKCKKLPPPPEVAFGYVSEEDDNVDIQRDRSPKAFKRLEISPAVLLQQHSSSSSSSRRRLSSSSAAGDQAEPGAVRSGSSGLRAFADFDDAASIFIKSGLGAGGLPSSAIITTLQQHSSSNKRFVNQPSRPHSVWRPSRTWTARPNDGVQPATCLVPSAAQQHPGGDIPTASCTELNRASLSKNGYLAAFVLSRAPYAARTFAFLAQRGGWRLVHWRRTASKIRCSPVLIPELRSAQLCVTACMHTAAPLLHVSRFCQVRSRLHDPSAACPVDGLDGVHRPALLVLSRPTLRSDSAYNPQDILAGPPAWST</sequence>
<dbReference type="Pfam" id="PF00388">
    <property type="entry name" value="PI-PLC-X"/>
    <property type="match status" value="1"/>
</dbReference>
<dbReference type="SUPFAM" id="SSF51695">
    <property type="entry name" value="PLC-like phosphodiesterases"/>
    <property type="match status" value="1"/>
</dbReference>